<dbReference type="EMBL" id="JBHUFA010000004">
    <property type="protein sequence ID" value="MFD1696377.1"/>
    <property type="molecule type" value="Genomic_DNA"/>
</dbReference>
<dbReference type="RefSeq" id="WP_149892740.1">
    <property type="nucleotide sequence ID" value="NZ_JBHUFA010000004.1"/>
</dbReference>
<keyword evidence="4" id="KW-1185">Reference proteome</keyword>
<proteinExistence type="predicted"/>
<comment type="caution">
    <text evidence="3">The sequence shown here is derived from an EMBL/GenBank/DDBJ whole genome shotgun (WGS) entry which is preliminary data.</text>
</comment>
<evidence type="ECO:0000313" key="4">
    <source>
        <dbReference type="Proteomes" id="UP001597327"/>
    </source>
</evidence>
<feature type="compositionally biased region" description="Low complexity" evidence="2">
    <location>
        <begin position="1"/>
        <end position="14"/>
    </location>
</feature>
<feature type="compositionally biased region" description="Polar residues" evidence="2">
    <location>
        <begin position="86"/>
        <end position="101"/>
    </location>
</feature>
<feature type="compositionally biased region" description="Basic and acidic residues" evidence="2">
    <location>
        <begin position="29"/>
        <end position="38"/>
    </location>
</feature>
<sequence>MGLFSRSSRPSKPGGIPGPRRGGSGPDDPTGKGPREGDPATGQEGWLPLARSADTRSVEARASEQLARELYRTAHAGRQGSGPAGSLSSGDLRTGSRSATSEPEDMEAGIEEEDAFGDDRHLSPFALKLQEKQHQLDGLKTRLGSLTQAFEQMNTLYMESRHSISMLTDFLERSRAQVETEIRLKSENAKISTDLIDSNHKVHSLSGQLAEAQAELSALRKRHGETRTALETARNELISIRDNNRKVNEDHKAQSLELLQTRTLTEELRGSLGDLEAKYQALEAHSEALQANLEEMNGREKHLQQKLSESAQQLDEELKRANVTSTQLEATKRQNAEVRSHNIDLKSQLDMAQQELSFARSRLEEEQRKHDNEIYTLKSEVETLSSQRRVSAQTLQEMTRDNTGLREKNRNLVKRMQEIEHLLGSAQKNHERDRNDLVTASEKLRELNLRYNSALTDLNHQRNQAQKYADRIEDLVQENKKLQNYKLQVDLANEQIVQLKGLVRNYQIAMEGRGPAEELGLTGEPGENTSAYASSSAADDGTWESLALSPGAQRETERPYSFEDYAFDTAMDDFEDEIGSDRPEGETTLTGRAKEHDLSLDGSGLSDPDSERLARETRDALTRSVLSREPAPQETTHDAKGKTPQKPAISTVVRLRGD</sequence>
<keyword evidence="1" id="KW-0175">Coiled coil</keyword>
<feature type="compositionally biased region" description="Basic and acidic residues" evidence="2">
    <location>
        <begin position="53"/>
        <end position="72"/>
    </location>
</feature>
<feature type="compositionally biased region" description="Gly residues" evidence="2">
    <location>
        <begin position="15"/>
        <end position="25"/>
    </location>
</feature>
<organism evidence="3 4">
    <name type="scientific">Roseibium aestuarii</name>
    <dbReference type="NCBI Taxonomy" id="2600299"/>
    <lineage>
        <taxon>Bacteria</taxon>
        <taxon>Pseudomonadati</taxon>
        <taxon>Pseudomonadota</taxon>
        <taxon>Alphaproteobacteria</taxon>
        <taxon>Hyphomicrobiales</taxon>
        <taxon>Stappiaceae</taxon>
        <taxon>Roseibium</taxon>
    </lineage>
</organism>
<dbReference type="Proteomes" id="UP001597327">
    <property type="component" value="Unassembled WGS sequence"/>
</dbReference>
<accession>A0ABW4JX30</accession>
<evidence type="ECO:0000256" key="2">
    <source>
        <dbReference type="SAM" id="MobiDB-lite"/>
    </source>
</evidence>
<evidence type="ECO:0000256" key="1">
    <source>
        <dbReference type="SAM" id="Coils"/>
    </source>
</evidence>
<feature type="compositionally biased region" description="Basic and acidic residues" evidence="2">
    <location>
        <begin position="609"/>
        <end position="621"/>
    </location>
</feature>
<feature type="region of interest" description="Disordered" evidence="2">
    <location>
        <begin position="517"/>
        <end position="541"/>
    </location>
</feature>
<evidence type="ECO:0008006" key="5">
    <source>
        <dbReference type="Google" id="ProtNLM"/>
    </source>
</evidence>
<feature type="region of interest" description="Disordered" evidence="2">
    <location>
        <begin position="1"/>
        <end position="107"/>
    </location>
</feature>
<name>A0ABW4JX30_9HYPH</name>
<reference evidence="4" key="1">
    <citation type="journal article" date="2019" name="Int. J. Syst. Evol. Microbiol.">
        <title>The Global Catalogue of Microorganisms (GCM) 10K type strain sequencing project: providing services to taxonomists for standard genome sequencing and annotation.</title>
        <authorList>
            <consortium name="The Broad Institute Genomics Platform"/>
            <consortium name="The Broad Institute Genome Sequencing Center for Infectious Disease"/>
            <person name="Wu L."/>
            <person name="Ma J."/>
        </authorList>
    </citation>
    <scope>NUCLEOTIDE SEQUENCE [LARGE SCALE GENOMIC DNA]</scope>
    <source>
        <strain evidence="4">JCM 3369</strain>
    </source>
</reference>
<feature type="region of interest" description="Disordered" evidence="2">
    <location>
        <begin position="575"/>
        <end position="658"/>
    </location>
</feature>
<evidence type="ECO:0000313" key="3">
    <source>
        <dbReference type="EMBL" id="MFD1696377.1"/>
    </source>
</evidence>
<protein>
    <recommendedName>
        <fullName evidence="5">Crescentin</fullName>
    </recommendedName>
</protein>
<feature type="coiled-coil region" evidence="1">
    <location>
        <begin position="202"/>
        <end position="502"/>
    </location>
</feature>
<gene>
    <name evidence="3" type="ORF">ACFSC7_12680</name>
</gene>